<proteinExistence type="predicted"/>
<evidence type="ECO:0000313" key="1">
    <source>
        <dbReference type="EMBL" id="KKM85967.1"/>
    </source>
</evidence>
<reference evidence="1" key="1">
    <citation type="journal article" date="2015" name="Nature">
        <title>Complex archaea that bridge the gap between prokaryotes and eukaryotes.</title>
        <authorList>
            <person name="Spang A."/>
            <person name="Saw J.H."/>
            <person name="Jorgensen S.L."/>
            <person name="Zaremba-Niedzwiedzka K."/>
            <person name="Martijn J."/>
            <person name="Lind A.E."/>
            <person name="van Eijk R."/>
            <person name="Schleper C."/>
            <person name="Guy L."/>
            <person name="Ettema T.J."/>
        </authorList>
    </citation>
    <scope>NUCLEOTIDE SEQUENCE</scope>
</reference>
<gene>
    <name evidence="1" type="ORF">LCGC14_1283740</name>
</gene>
<name>A0A0F9NXK6_9ZZZZ</name>
<comment type="caution">
    <text evidence="1">The sequence shown here is derived from an EMBL/GenBank/DDBJ whole genome shotgun (WGS) entry which is preliminary data.</text>
</comment>
<accession>A0A0F9NXK6</accession>
<dbReference type="AlphaFoldDB" id="A0A0F9NXK6"/>
<organism evidence="1">
    <name type="scientific">marine sediment metagenome</name>
    <dbReference type="NCBI Taxonomy" id="412755"/>
    <lineage>
        <taxon>unclassified sequences</taxon>
        <taxon>metagenomes</taxon>
        <taxon>ecological metagenomes</taxon>
    </lineage>
</organism>
<sequence>MTQDQLIKPDIKFVAKLNIPAVLKQSTEEGKKTVDKIALQIEGRTKIMIVSNGQIDTGFMLNSVYSILSSGHSSYFQTWPSGMYSGQPRSKEPQRSLGPRAVAAVGVSASYALWQELKKSFLFASAQSMTSPGITLRFG</sequence>
<dbReference type="EMBL" id="LAZR01007328">
    <property type="protein sequence ID" value="KKM85967.1"/>
    <property type="molecule type" value="Genomic_DNA"/>
</dbReference>
<protein>
    <submittedName>
        <fullName evidence="1">Uncharacterized protein</fullName>
    </submittedName>
</protein>